<reference evidence="1 2" key="1">
    <citation type="submission" date="2019-09" db="EMBL/GenBank/DDBJ databases">
        <title>Genome sequence of Adhaeribacter sp. M2.</title>
        <authorList>
            <person name="Srinivasan S."/>
        </authorList>
    </citation>
    <scope>NUCLEOTIDE SEQUENCE [LARGE SCALE GENOMIC DNA]</scope>
    <source>
        <strain evidence="1 2">M2</strain>
    </source>
</reference>
<dbReference type="Proteomes" id="UP000326570">
    <property type="component" value="Unassembled WGS sequence"/>
</dbReference>
<evidence type="ECO:0000313" key="2">
    <source>
        <dbReference type="Proteomes" id="UP000326570"/>
    </source>
</evidence>
<name>A0A5N1ISN0_9BACT</name>
<protein>
    <recommendedName>
        <fullName evidence="3">BREX-3 system P-loop-containing protein BrxF</fullName>
    </recommendedName>
</protein>
<evidence type="ECO:0000313" key="1">
    <source>
        <dbReference type="EMBL" id="KAA9332668.1"/>
    </source>
</evidence>
<dbReference type="EMBL" id="VTWT01000006">
    <property type="protein sequence ID" value="KAA9332668.1"/>
    <property type="molecule type" value="Genomic_DNA"/>
</dbReference>
<gene>
    <name evidence="1" type="ORF">F0P94_11715</name>
</gene>
<evidence type="ECO:0008006" key="3">
    <source>
        <dbReference type="Google" id="ProtNLM"/>
    </source>
</evidence>
<keyword evidence="2" id="KW-1185">Reference proteome</keyword>
<comment type="caution">
    <text evidence="1">The sequence shown here is derived from an EMBL/GenBank/DDBJ whole genome shotgun (WGS) entry which is preliminary data.</text>
</comment>
<dbReference type="RefSeq" id="WP_150904081.1">
    <property type="nucleotide sequence ID" value="NZ_VTWT01000006.1"/>
</dbReference>
<dbReference type="AlphaFoldDB" id="A0A5N1ISN0"/>
<organism evidence="1 2">
    <name type="scientific">Adhaeribacter soli</name>
    <dbReference type="NCBI Taxonomy" id="2607655"/>
    <lineage>
        <taxon>Bacteria</taxon>
        <taxon>Pseudomonadati</taxon>
        <taxon>Bacteroidota</taxon>
        <taxon>Cytophagia</taxon>
        <taxon>Cytophagales</taxon>
        <taxon>Hymenobacteraceae</taxon>
        <taxon>Adhaeribacter</taxon>
    </lineage>
</organism>
<proteinExistence type="predicted"/>
<sequence length="158" mass="18220">MFSSSITDFTNSVERYKLSLMLCSPEKLEQVVSFVQSRNFSVINFGREVSQFIATLTSKKYLDIEVNDFIIKLLEDRKTKINDSINELVVIYNLGILLEPSLGLDPAKLLKEFSKTSCLVIIWENQIDNDSILHWPTQKNKYCLDFSGVQLKNLRYAI</sequence>
<accession>A0A5N1ISN0</accession>